<dbReference type="GO" id="GO:0006006">
    <property type="term" value="P:glucose metabolic process"/>
    <property type="evidence" value="ECO:0007669"/>
    <property type="project" value="TreeGrafter"/>
</dbReference>
<keyword evidence="2" id="KW-0547">Nucleotide-binding</keyword>
<dbReference type="Gene3D" id="3.40.367.20">
    <property type="match status" value="1"/>
</dbReference>
<dbReference type="Pfam" id="PF03727">
    <property type="entry name" value="Hexokinase_2"/>
    <property type="match status" value="1"/>
</dbReference>
<dbReference type="Proteomes" id="UP000267606">
    <property type="component" value="Unassembled WGS sequence"/>
</dbReference>
<reference evidence="4 5" key="2">
    <citation type="submission" date="2018-11" db="EMBL/GenBank/DDBJ databases">
        <authorList>
            <consortium name="Pathogen Informatics"/>
        </authorList>
    </citation>
    <scope>NUCLEOTIDE SEQUENCE [LARGE SCALE GENOMIC DNA]</scope>
</reference>
<dbReference type="InterPro" id="IPR022673">
    <property type="entry name" value="Hexokinase_C"/>
</dbReference>
<comment type="pathway">
    <text evidence="1">Carbohydrate degradation; glycolysis; D-glyceraldehyde 3-phosphate and glycerone phosphate from D-glucose: step 1/4.</text>
</comment>
<dbReference type="GO" id="GO:0005524">
    <property type="term" value="F:ATP binding"/>
    <property type="evidence" value="ECO:0007669"/>
    <property type="project" value="UniProtKB-UniRule"/>
</dbReference>
<dbReference type="GO" id="GO:0004340">
    <property type="term" value="F:glucokinase activity"/>
    <property type="evidence" value="ECO:0007669"/>
    <property type="project" value="TreeGrafter"/>
</dbReference>
<name>A0A183HTF5_9BILA</name>
<dbReference type="PANTHER" id="PTHR19443:SF77">
    <property type="entry name" value="PHOSPHOTRANSFERASE"/>
    <property type="match status" value="1"/>
</dbReference>
<dbReference type="GO" id="GO:0005536">
    <property type="term" value="F:D-glucose binding"/>
    <property type="evidence" value="ECO:0007669"/>
    <property type="project" value="InterPro"/>
</dbReference>
<dbReference type="GO" id="GO:0005739">
    <property type="term" value="C:mitochondrion"/>
    <property type="evidence" value="ECO:0007669"/>
    <property type="project" value="TreeGrafter"/>
</dbReference>
<accession>A0A183HTF5</accession>
<keyword evidence="2" id="KW-0418">Kinase</keyword>
<evidence type="ECO:0000313" key="6">
    <source>
        <dbReference type="WBParaSite" id="OFLC_0001076701-mRNA-1"/>
    </source>
</evidence>
<dbReference type="SUPFAM" id="SSF53067">
    <property type="entry name" value="Actin-like ATPase domain"/>
    <property type="match status" value="1"/>
</dbReference>
<protein>
    <recommendedName>
        <fullName evidence="2">Phosphotransferase</fullName>
        <ecNumber evidence="2">2.7.1.-</ecNumber>
    </recommendedName>
</protein>
<reference evidence="6" key="1">
    <citation type="submission" date="2016-06" db="UniProtKB">
        <authorList>
            <consortium name="WormBaseParasite"/>
        </authorList>
    </citation>
    <scope>IDENTIFICATION</scope>
</reference>
<proteinExistence type="inferred from homology"/>
<dbReference type="GO" id="GO:0001678">
    <property type="term" value="P:intracellular glucose homeostasis"/>
    <property type="evidence" value="ECO:0007669"/>
    <property type="project" value="InterPro"/>
</dbReference>
<dbReference type="EC" id="2.7.1.-" evidence="2"/>
<dbReference type="GO" id="GO:0005829">
    <property type="term" value="C:cytosol"/>
    <property type="evidence" value="ECO:0007669"/>
    <property type="project" value="TreeGrafter"/>
</dbReference>
<dbReference type="InterPro" id="IPR001312">
    <property type="entry name" value="Hexokinase"/>
</dbReference>
<evidence type="ECO:0000259" key="3">
    <source>
        <dbReference type="Pfam" id="PF03727"/>
    </source>
</evidence>
<keyword evidence="2" id="KW-0324">Glycolysis</keyword>
<dbReference type="InterPro" id="IPR043129">
    <property type="entry name" value="ATPase_NBD"/>
</dbReference>
<sequence length="131" mass="14867">MTVGIDGSTYKYHPFFDFWVHDKLKELVDPGIKYKLIQTADGSGKGAALITAIISRLNKRKQQQQCKIDNHMISIGKNVEQINEIKENGEESMKEKQNSRIDDVNLVTGDMSIYESFNGEIQNGRIHLPTL</sequence>
<keyword evidence="2" id="KW-0808">Transferase</keyword>
<dbReference type="GO" id="GO:0008865">
    <property type="term" value="F:fructokinase activity"/>
    <property type="evidence" value="ECO:0007669"/>
    <property type="project" value="TreeGrafter"/>
</dbReference>
<dbReference type="WBParaSite" id="OFLC_0001076701-mRNA-1">
    <property type="protein sequence ID" value="OFLC_0001076701-mRNA-1"/>
    <property type="gene ID" value="OFLC_0001076701"/>
</dbReference>
<dbReference type="PANTHER" id="PTHR19443">
    <property type="entry name" value="HEXOKINASE"/>
    <property type="match status" value="1"/>
</dbReference>
<comment type="similarity">
    <text evidence="2">Belongs to the hexokinase family.</text>
</comment>
<keyword evidence="5" id="KW-1185">Reference proteome</keyword>
<keyword evidence="2" id="KW-0067">ATP-binding</keyword>
<evidence type="ECO:0000313" key="5">
    <source>
        <dbReference type="Proteomes" id="UP000267606"/>
    </source>
</evidence>
<organism evidence="6">
    <name type="scientific">Onchocerca flexuosa</name>
    <dbReference type="NCBI Taxonomy" id="387005"/>
    <lineage>
        <taxon>Eukaryota</taxon>
        <taxon>Metazoa</taxon>
        <taxon>Ecdysozoa</taxon>
        <taxon>Nematoda</taxon>
        <taxon>Chromadorea</taxon>
        <taxon>Rhabditida</taxon>
        <taxon>Spirurina</taxon>
        <taxon>Spiruromorpha</taxon>
        <taxon>Filarioidea</taxon>
        <taxon>Onchocercidae</taxon>
        <taxon>Onchocerca</taxon>
    </lineage>
</organism>
<evidence type="ECO:0000313" key="4">
    <source>
        <dbReference type="EMBL" id="VDO71175.1"/>
    </source>
</evidence>
<gene>
    <name evidence="4" type="ORF">OFLC_LOCUS10767</name>
</gene>
<evidence type="ECO:0000256" key="1">
    <source>
        <dbReference type="ARBA" id="ARBA00004888"/>
    </source>
</evidence>
<dbReference type="GO" id="GO:0006096">
    <property type="term" value="P:glycolytic process"/>
    <property type="evidence" value="ECO:0007669"/>
    <property type="project" value="UniProtKB-KW"/>
</dbReference>
<evidence type="ECO:0000256" key="2">
    <source>
        <dbReference type="RuleBase" id="RU362007"/>
    </source>
</evidence>
<dbReference type="AlphaFoldDB" id="A0A183HTF5"/>
<feature type="domain" description="Hexokinase C-terminal" evidence="3">
    <location>
        <begin position="2"/>
        <end position="52"/>
    </location>
</feature>
<dbReference type="STRING" id="387005.A0A183HTF5"/>
<dbReference type="EMBL" id="UZAJ01014733">
    <property type="protein sequence ID" value="VDO71175.1"/>
    <property type="molecule type" value="Genomic_DNA"/>
</dbReference>